<proteinExistence type="predicted"/>
<keyword evidence="3" id="KW-1185">Reference proteome</keyword>
<organism evidence="2 3">
    <name type="scientific">Actinotalea fermentans</name>
    <dbReference type="NCBI Taxonomy" id="43671"/>
    <lineage>
        <taxon>Bacteria</taxon>
        <taxon>Bacillati</taxon>
        <taxon>Actinomycetota</taxon>
        <taxon>Actinomycetes</taxon>
        <taxon>Micrococcales</taxon>
        <taxon>Cellulomonadaceae</taxon>
        <taxon>Actinotalea</taxon>
    </lineage>
</organism>
<dbReference type="EMBL" id="BJYK01000009">
    <property type="protein sequence ID" value="GEN81125.1"/>
    <property type="molecule type" value="Genomic_DNA"/>
</dbReference>
<dbReference type="Proteomes" id="UP000321484">
    <property type="component" value="Unassembled WGS sequence"/>
</dbReference>
<sequence>MSETLALRADPRVGRGRLGPLGAVLAVVAAGASAGLAARVVLDTVSGVDAVPWVLARASGVTSYVLLLALVTTGLVLAHPWARHLQRPTPATRMVLHASLATFTLAFTVLHVVVLATDPWAQVGWRGVLLPMASVYRPVPVTLGVLAVWAGLITGVTARWAGRIGRVWLPVHRVALTVFALVWAHGVLAGSDTPALRGFYVATGAAVLGLAVSRYGARRPELAAAGRVS</sequence>
<feature type="transmembrane region" description="Helical" evidence="1">
    <location>
        <begin position="61"/>
        <end position="82"/>
    </location>
</feature>
<keyword evidence="1" id="KW-0812">Transmembrane</keyword>
<evidence type="ECO:0000313" key="3">
    <source>
        <dbReference type="Proteomes" id="UP000321484"/>
    </source>
</evidence>
<name>A0A511Z100_9CELL</name>
<feature type="transmembrane region" description="Helical" evidence="1">
    <location>
        <begin position="167"/>
        <end position="186"/>
    </location>
</feature>
<keyword evidence="1" id="KW-0472">Membrane</keyword>
<dbReference type="AlphaFoldDB" id="A0A511Z100"/>
<protein>
    <recommendedName>
        <fullName evidence="4">Ferric oxidoreductase domain-containing protein</fullName>
    </recommendedName>
</protein>
<reference evidence="2 3" key="1">
    <citation type="submission" date="2019-07" db="EMBL/GenBank/DDBJ databases">
        <title>Whole genome shotgun sequence of Actinotalea fermentans NBRC 105374.</title>
        <authorList>
            <person name="Hosoyama A."/>
            <person name="Uohara A."/>
            <person name="Ohji S."/>
            <person name="Ichikawa N."/>
        </authorList>
    </citation>
    <scope>NUCLEOTIDE SEQUENCE [LARGE SCALE GENOMIC DNA]</scope>
    <source>
        <strain evidence="2 3">NBRC 105374</strain>
    </source>
</reference>
<feature type="transmembrane region" description="Helical" evidence="1">
    <location>
        <begin position="198"/>
        <end position="217"/>
    </location>
</feature>
<feature type="transmembrane region" description="Helical" evidence="1">
    <location>
        <begin position="21"/>
        <end position="41"/>
    </location>
</feature>
<dbReference type="RefSeq" id="WP_146819870.1">
    <property type="nucleotide sequence ID" value="NZ_BJYK01000009.1"/>
</dbReference>
<evidence type="ECO:0000256" key="1">
    <source>
        <dbReference type="SAM" id="Phobius"/>
    </source>
</evidence>
<dbReference type="OrthoDB" id="4827239at2"/>
<feature type="transmembrane region" description="Helical" evidence="1">
    <location>
        <begin position="94"/>
        <end position="115"/>
    </location>
</feature>
<evidence type="ECO:0000313" key="2">
    <source>
        <dbReference type="EMBL" id="GEN81125.1"/>
    </source>
</evidence>
<comment type="caution">
    <text evidence="2">The sequence shown here is derived from an EMBL/GenBank/DDBJ whole genome shotgun (WGS) entry which is preliminary data.</text>
</comment>
<accession>A0A511Z100</accession>
<feature type="transmembrane region" description="Helical" evidence="1">
    <location>
        <begin position="135"/>
        <end position="155"/>
    </location>
</feature>
<keyword evidence="1" id="KW-1133">Transmembrane helix</keyword>
<gene>
    <name evidence="2" type="ORF">AFE02nite_28590</name>
</gene>
<evidence type="ECO:0008006" key="4">
    <source>
        <dbReference type="Google" id="ProtNLM"/>
    </source>
</evidence>